<proteinExistence type="inferred from homology"/>
<comment type="similarity">
    <text evidence="2">Belongs to the ATP-dependent AMP-binding enzyme family.</text>
</comment>
<dbReference type="InterPro" id="IPR047968">
    <property type="entry name" value="FAAL_FadD32"/>
</dbReference>
<evidence type="ECO:0000256" key="2">
    <source>
        <dbReference type="ARBA" id="ARBA00006432"/>
    </source>
</evidence>
<gene>
    <name evidence="10" type="ORF">NSK11_contig00229-0001</name>
</gene>
<dbReference type="GO" id="GO:0006633">
    <property type="term" value="P:fatty acid biosynthetic process"/>
    <property type="evidence" value="ECO:0007669"/>
    <property type="project" value="TreeGrafter"/>
</dbReference>
<evidence type="ECO:0000256" key="4">
    <source>
        <dbReference type="ARBA" id="ARBA00022741"/>
    </source>
</evidence>
<dbReference type="GO" id="GO:0070566">
    <property type="term" value="F:adenylyltransferase activity"/>
    <property type="evidence" value="ECO:0007669"/>
    <property type="project" value="UniProtKB-ARBA"/>
</dbReference>
<dbReference type="GO" id="GO:0005524">
    <property type="term" value="F:ATP binding"/>
    <property type="evidence" value="ECO:0007669"/>
    <property type="project" value="UniProtKB-KW"/>
</dbReference>
<keyword evidence="5" id="KW-0276">Fatty acid metabolism</keyword>
<evidence type="ECO:0000256" key="8">
    <source>
        <dbReference type="ARBA" id="ARBA00084062"/>
    </source>
</evidence>
<dbReference type="InterPro" id="IPR042099">
    <property type="entry name" value="ANL_N_sf"/>
</dbReference>
<dbReference type="InterPro" id="IPR045851">
    <property type="entry name" value="AMP-bd_C_sf"/>
</dbReference>
<sequence length="616" mass="66090">MVETPFAGRSEIEIPPGTTLMDLIDQRVAAHGDDVVYRYADYSRALHGEYHELTWSEFQLRVCAVAARIQQVSAPGDRVAVLCPHGLDYVVAFFAAIAAGAIAVPLFTPEEPGHADRLHAVLADSAPTVVLTTISAAAGVRDYYGRKPGATRPRIIAVDAVPDAMEAVWRRPGSTADSIAYLQYTSGSTRTPAGVEITHRAVATNLLQLSDALGLDANCRGVSWLPLFHDMGLLCVILPMVCGRFLTLMSPSAFIRRPYRWIKELGATAEDGGVFSAAPNFAFDYAATRGRPAPGAELDLSKVIGLINGSEPVTVPAMRKFTEAFAPYGLADNAIKPCYGMAEATVFVSATQAEATARVVHVDRERLNAGRLVRVAADREDAVAQVSCGYLARAQWAVIADPATGREQPDATVGEIWLHGDNLGVGYWNRPDETAETFRNRLARRLSEKSHAEGVAADARWLRTGDFGAYLGGQLYVTGRVKDLVIIGGRNHYPQDLEHSAQDASTALRPGFVAAFSVPAGELPRHAVAVLPQDRADSSNQLVIVAERGAGIGKVDPDLVASRVRAALSRRHGVPVRDLLLVPAGSIPRTSSGKIARRACRAAYLDGTLGRAADRH</sequence>
<keyword evidence="6" id="KW-0067">ATP-binding</keyword>
<protein>
    <recommendedName>
        <fullName evidence="8">Acyl-AMP synthetase</fullName>
    </recommendedName>
</protein>
<comment type="caution">
    <text evidence="10">The sequence shown here is derived from an EMBL/GenBank/DDBJ whole genome shotgun (WGS) entry which is preliminary data.</text>
</comment>
<evidence type="ECO:0000313" key="10">
    <source>
        <dbReference type="EMBL" id="GAP33247.1"/>
    </source>
</evidence>
<evidence type="ECO:0000256" key="1">
    <source>
        <dbReference type="ARBA" id="ARBA00005189"/>
    </source>
</evidence>
<dbReference type="AlphaFoldDB" id="A0A0B8NG31"/>
<keyword evidence="4" id="KW-0547">Nucleotide-binding</keyword>
<dbReference type="EMBL" id="BBYQ01000229">
    <property type="protein sequence ID" value="GAP33247.1"/>
    <property type="molecule type" value="Genomic_DNA"/>
</dbReference>
<evidence type="ECO:0000256" key="5">
    <source>
        <dbReference type="ARBA" id="ARBA00022832"/>
    </source>
</evidence>
<evidence type="ECO:0000256" key="6">
    <source>
        <dbReference type="ARBA" id="ARBA00022840"/>
    </source>
</evidence>
<evidence type="ECO:0000313" key="11">
    <source>
        <dbReference type="Proteomes" id="UP000037179"/>
    </source>
</evidence>
<name>A0A0B8NG31_9NOCA</name>
<dbReference type="GO" id="GO:0016874">
    <property type="term" value="F:ligase activity"/>
    <property type="evidence" value="ECO:0007669"/>
    <property type="project" value="UniProtKB-KW"/>
</dbReference>
<dbReference type="SUPFAM" id="SSF56801">
    <property type="entry name" value="Acetyl-CoA synthetase-like"/>
    <property type="match status" value="1"/>
</dbReference>
<keyword evidence="7" id="KW-0443">Lipid metabolism</keyword>
<evidence type="ECO:0000259" key="9">
    <source>
        <dbReference type="Pfam" id="PF00501"/>
    </source>
</evidence>
<dbReference type="Proteomes" id="UP000037179">
    <property type="component" value="Unassembled WGS sequence"/>
</dbReference>
<dbReference type="RefSeq" id="WP_033091559.1">
    <property type="nucleotide sequence ID" value="NZ_AP017900.1"/>
</dbReference>
<dbReference type="FunFam" id="3.40.50.12780:FF:000013">
    <property type="entry name" value="Long-chain-fatty-acid--AMP ligase FadD32"/>
    <property type="match status" value="1"/>
</dbReference>
<dbReference type="FunFam" id="3.30.300.30:FF:000029">
    <property type="entry name" value="Fatty-acid-CoA ligase FadD31"/>
    <property type="match status" value="1"/>
</dbReference>
<reference evidence="10 11" key="2">
    <citation type="journal article" date="2016" name="Genome Announc.">
        <title>Draft Genome Sequence of Erythromycin- and Oxytetracycline-Sensitive Nocardia seriolae Strain U-1 (NBRC 110359).</title>
        <authorList>
            <person name="Imajoh M."/>
            <person name="Sukeda M."/>
            <person name="Shimizu M."/>
            <person name="Yamane J."/>
            <person name="Ohnishi K."/>
            <person name="Oshima S."/>
        </authorList>
    </citation>
    <scope>NUCLEOTIDE SEQUENCE [LARGE SCALE GENOMIC DNA]</scope>
    <source>
        <strain evidence="10 11">U-1</strain>
    </source>
</reference>
<dbReference type="InterPro" id="IPR000873">
    <property type="entry name" value="AMP-dep_synth/lig_dom"/>
</dbReference>
<dbReference type="NCBIfam" id="NF038339">
    <property type="entry name" value="FAAL_FadD32"/>
    <property type="match status" value="1"/>
</dbReference>
<accession>A0A0B8NG31</accession>
<dbReference type="CDD" id="cd05931">
    <property type="entry name" value="FAAL"/>
    <property type="match status" value="1"/>
</dbReference>
<feature type="domain" description="AMP-dependent synthetase/ligase" evidence="9">
    <location>
        <begin position="27"/>
        <end position="428"/>
    </location>
</feature>
<evidence type="ECO:0000256" key="3">
    <source>
        <dbReference type="ARBA" id="ARBA00022598"/>
    </source>
</evidence>
<organism evidence="10 11">
    <name type="scientific">Nocardia seriolae</name>
    <dbReference type="NCBI Taxonomy" id="37332"/>
    <lineage>
        <taxon>Bacteria</taxon>
        <taxon>Bacillati</taxon>
        <taxon>Actinomycetota</taxon>
        <taxon>Actinomycetes</taxon>
        <taxon>Mycobacteriales</taxon>
        <taxon>Nocardiaceae</taxon>
        <taxon>Nocardia</taxon>
    </lineage>
</organism>
<keyword evidence="11" id="KW-1185">Reference proteome</keyword>
<dbReference type="PANTHER" id="PTHR22754:SF32">
    <property type="entry name" value="DISCO-INTERACTING PROTEIN 2"/>
    <property type="match status" value="1"/>
</dbReference>
<dbReference type="GO" id="GO:0071766">
    <property type="term" value="P:Actinobacterium-type cell wall biogenesis"/>
    <property type="evidence" value="ECO:0007669"/>
    <property type="project" value="UniProtKB-ARBA"/>
</dbReference>
<dbReference type="Pfam" id="PF00501">
    <property type="entry name" value="AMP-binding"/>
    <property type="match status" value="1"/>
</dbReference>
<evidence type="ECO:0000256" key="7">
    <source>
        <dbReference type="ARBA" id="ARBA00023098"/>
    </source>
</evidence>
<keyword evidence="3 10" id="KW-0436">Ligase</keyword>
<reference evidence="11" key="1">
    <citation type="submission" date="2015-07" db="EMBL/GenBank/DDBJ databases">
        <title>Nocardia seriolae U-1 whole genome shotgun sequence.</title>
        <authorList>
            <person name="Imajoh M."/>
            <person name="Fukumoto Y."/>
            <person name="Sukeda M."/>
            <person name="Yamane J."/>
            <person name="Yamasaki K."/>
            <person name="Shimizu M."/>
            <person name="Ohnishi K."/>
            <person name="Oshima S."/>
        </authorList>
    </citation>
    <scope>NUCLEOTIDE SEQUENCE [LARGE SCALE GENOMIC DNA]</scope>
    <source>
        <strain evidence="11">U-1</strain>
    </source>
</reference>
<dbReference type="Gene3D" id="3.30.300.30">
    <property type="match status" value="1"/>
</dbReference>
<dbReference type="GO" id="GO:0005886">
    <property type="term" value="C:plasma membrane"/>
    <property type="evidence" value="ECO:0007669"/>
    <property type="project" value="TreeGrafter"/>
</dbReference>
<comment type="pathway">
    <text evidence="1">Lipid metabolism.</text>
</comment>
<dbReference type="PANTHER" id="PTHR22754">
    <property type="entry name" value="DISCO-INTERACTING PROTEIN 2 DIP2 -RELATED"/>
    <property type="match status" value="1"/>
</dbReference>
<dbReference type="InterPro" id="IPR040097">
    <property type="entry name" value="FAAL/FAAC"/>
</dbReference>
<dbReference type="Gene3D" id="3.40.50.12780">
    <property type="entry name" value="N-terminal domain of ligase-like"/>
    <property type="match status" value="1"/>
</dbReference>